<evidence type="ECO:0000256" key="2">
    <source>
        <dbReference type="ARBA" id="ARBA00018672"/>
    </source>
</evidence>
<dbReference type="GO" id="GO:0032993">
    <property type="term" value="C:protein-DNA complex"/>
    <property type="evidence" value="ECO:0007669"/>
    <property type="project" value="TreeGrafter"/>
</dbReference>
<dbReference type="GO" id="GO:0000976">
    <property type="term" value="F:transcription cis-regulatory region binding"/>
    <property type="evidence" value="ECO:0007669"/>
    <property type="project" value="TreeGrafter"/>
</dbReference>
<dbReference type="InterPro" id="IPR001867">
    <property type="entry name" value="OmpR/PhoB-type_DNA-bd"/>
</dbReference>
<evidence type="ECO:0000256" key="12">
    <source>
        <dbReference type="PROSITE-ProRule" id="PRU00169"/>
    </source>
</evidence>
<dbReference type="GO" id="GO:0006355">
    <property type="term" value="P:regulation of DNA-templated transcription"/>
    <property type="evidence" value="ECO:0007669"/>
    <property type="project" value="InterPro"/>
</dbReference>
<comment type="subcellular location">
    <subcellularLocation>
        <location evidence="1">Cytoplasm</location>
    </subcellularLocation>
</comment>
<keyword evidence="17" id="KW-1185">Reference proteome</keyword>
<dbReference type="SMART" id="SM00448">
    <property type="entry name" value="REC"/>
    <property type="match status" value="1"/>
</dbReference>
<dbReference type="GO" id="GO:0005829">
    <property type="term" value="C:cytosol"/>
    <property type="evidence" value="ECO:0007669"/>
    <property type="project" value="TreeGrafter"/>
</dbReference>
<dbReference type="InterPro" id="IPR011006">
    <property type="entry name" value="CheY-like_superfamily"/>
</dbReference>
<name>A0A0D8IX94_9FIRM</name>
<proteinExistence type="predicted"/>
<dbReference type="GO" id="GO:0000156">
    <property type="term" value="F:phosphorelay response regulator activity"/>
    <property type="evidence" value="ECO:0007669"/>
    <property type="project" value="TreeGrafter"/>
</dbReference>
<keyword evidence="6 13" id="KW-0238">DNA-binding</keyword>
<evidence type="ECO:0000313" key="17">
    <source>
        <dbReference type="Proteomes" id="UP000032483"/>
    </source>
</evidence>
<keyword evidence="7" id="KW-0010">Activator</keyword>
<feature type="domain" description="OmpR/PhoB-type" evidence="15">
    <location>
        <begin position="125"/>
        <end position="222"/>
    </location>
</feature>
<dbReference type="Gene3D" id="1.10.10.10">
    <property type="entry name" value="Winged helix-like DNA-binding domain superfamily/Winged helix DNA-binding domain"/>
    <property type="match status" value="1"/>
</dbReference>
<keyword evidence="4" id="KW-0805">Transcription regulation</keyword>
<dbReference type="InterPro" id="IPR039420">
    <property type="entry name" value="WalR-like"/>
</dbReference>
<evidence type="ECO:0000256" key="13">
    <source>
        <dbReference type="PROSITE-ProRule" id="PRU01091"/>
    </source>
</evidence>
<dbReference type="SMART" id="SM00862">
    <property type="entry name" value="Trans_reg_C"/>
    <property type="match status" value="1"/>
</dbReference>
<evidence type="ECO:0000313" key="16">
    <source>
        <dbReference type="EMBL" id="KJF39282.1"/>
    </source>
</evidence>
<dbReference type="Pfam" id="PF00072">
    <property type="entry name" value="Response_reg"/>
    <property type="match status" value="1"/>
</dbReference>
<feature type="domain" description="Response regulatory" evidence="14">
    <location>
        <begin position="3"/>
        <end position="117"/>
    </location>
</feature>
<reference evidence="16" key="1">
    <citation type="submission" date="2015-02" db="EMBL/GenBank/DDBJ databases">
        <title>A novel member of the family Ruminococcaceae isolated from human feces.</title>
        <authorList>
            <person name="Shkoporov A.N."/>
            <person name="Chaplin A.V."/>
            <person name="Motuzova O.V."/>
            <person name="Kafarskaia L.I."/>
            <person name="Khokhlova E.V."/>
            <person name="Efimov B.A."/>
        </authorList>
    </citation>
    <scope>NUCLEOTIDE SEQUENCE [LARGE SCALE GENOMIC DNA]</scope>
    <source>
        <strain evidence="16">585-1</strain>
    </source>
</reference>
<evidence type="ECO:0000256" key="5">
    <source>
        <dbReference type="ARBA" id="ARBA00023026"/>
    </source>
</evidence>
<comment type="function">
    <text evidence="10">Member of the two-component regulatory system HssS/HssR involved in intracellular heme homeostasis and tempering of staphylococcal virulence. Phosphorylated HssR binds to a direct repeat sequence within hrtAB promoter and activates the expression of hrtAB, an efflux pump, in response to extracellular heme, hemin, hemoglobin or blood.</text>
</comment>
<dbReference type="AlphaFoldDB" id="A0A0D8IX94"/>
<keyword evidence="12" id="KW-0597">Phosphoprotein</keyword>
<dbReference type="Proteomes" id="UP000032483">
    <property type="component" value="Unassembled WGS sequence"/>
</dbReference>
<dbReference type="PANTHER" id="PTHR48111">
    <property type="entry name" value="REGULATOR OF RPOS"/>
    <property type="match status" value="1"/>
</dbReference>
<evidence type="ECO:0000256" key="11">
    <source>
        <dbReference type="ARBA" id="ARBA00039976"/>
    </source>
</evidence>
<evidence type="ECO:0000256" key="7">
    <source>
        <dbReference type="ARBA" id="ARBA00023159"/>
    </source>
</evidence>
<keyword evidence="3" id="KW-0963">Cytoplasm</keyword>
<dbReference type="CDD" id="cd00383">
    <property type="entry name" value="trans_reg_C"/>
    <property type="match status" value="1"/>
</dbReference>
<evidence type="ECO:0000256" key="9">
    <source>
        <dbReference type="ARBA" id="ARBA00024867"/>
    </source>
</evidence>
<evidence type="ECO:0000256" key="10">
    <source>
        <dbReference type="ARBA" id="ARBA00037471"/>
    </source>
</evidence>
<dbReference type="Gene3D" id="3.40.50.2300">
    <property type="match status" value="1"/>
</dbReference>
<dbReference type="CDD" id="cd17574">
    <property type="entry name" value="REC_OmpR"/>
    <property type="match status" value="1"/>
</dbReference>
<evidence type="ECO:0000256" key="4">
    <source>
        <dbReference type="ARBA" id="ARBA00023015"/>
    </source>
</evidence>
<gene>
    <name evidence="16" type="ORF">TQ39_13265</name>
</gene>
<keyword evidence="8" id="KW-0804">Transcription</keyword>
<evidence type="ECO:0000256" key="1">
    <source>
        <dbReference type="ARBA" id="ARBA00004496"/>
    </source>
</evidence>
<evidence type="ECO:0000259" key="14">
    <source>
        <dbReference type="PROSITE" id="PS50110"/>
    </source>
</evidence>
<dbReference type="SUPFAM" id="SSF52172">
    <property type="entry name" value="CheY-like"/>
    <property type="match status" value="1"/>
</dbReference>
<accession>A0A0D8IX94</accession>
<dbReference type="RefSeq" id="WP_050005861.1">
    <property type="nucleotide sequence ID" value="NZ_JXXK01000020.1"/>
</dbReference>
<keyword evidence="5" id="KW-0843">Virulence</keyword>
<dbReference type="PROSITE" id="PS51755">
    <property type="entry name" value="OMPR_PHOB"/>
    <property type="match status" value="1"/>
</dbReference>
<evidence type="ECO:0000256" key="3">
    <source>
        <dbReference type="ARBA" id="ARBA00022490"/>
    </source>
</evidence>
<evidence type="ECO:0000256" key="8">
    <source>
        <dbReference type="ARBA" id="ARBA00023163"/>
    </source>
</evidence>
<dbReference type="PATRIC" id="fig|1550024.3.peg.3024"/>
<comment type="caution">
    <text evidence="16">The sequence shown here is derived from an EMBL/GenBank/DDBJ whole genome shotgun (WGS) entry which is preliminary data.</text>
</comment>
<protein>
    <recommendedName>
        <fullName evidence="11">Heme response regulator HssR</fullName>
    </recommendedName>
    <alternativeName>
        <fullName evidence="2">Stage 0 sporulation protein A homolog</fullName>
    </alternativeName>
</protein>
<comment type="function">
    <text evidence="9">May play the central regulatory role in sporulation. It may be an element of the effector pathway responsible for the activation of sporulation genes in response to nutritional stress. Spo0A may act in concert with spo0H (a sigma factor) to control the expression of some genes that are critical to the sporulation process.</text>
</comment>
<dbReference type="PANTHER" id="PTHR48111:SF49">
    <property type="entry name" value="HEME RESPONSE REGULATOR HSSR"/>
    <property type="match status" value="1"/>
</dbReference>
<feature type="DNA-binding region" description="OmpR/PhoB-type" evidence="13">
    <location>
        <begin position="125"/>
        <end position="222"/>
    </location>
</feature>
<dbReference type="InterPro" id="IPR036388">
    <property type="entry name" value="WH-like_DNA-bd_sf"/>
</dbReference>
<sequence>MFKILVAEDDANTNRLFCAILRRAGYEPISAFDGEEALNKLDHYQIDLLLCDVMMPKLDGFALTRTIRESGSLLPILMVTARALPEDKHHGFLVGTDDYITKPVDKEEMLLRIKALLRRAHIVDERKITVGDAVLDYDARTVRRGHESVSLPPKEFELLYKLLAYPDRTFTRLQLLDEIWGLDSETDERTVTVHINRLRTRFFDWPEFEIQTVRSLGYRAVRKGDDYVEED</sequence>
<dbReference type="InterPro" id="IPR001789">
    <property type="entry name" value="Sig_transdc_resp-reg_receiver"/>
</dbReference>
<dbReference type="GeneID" id="42857542"/>
<organism evidence="16 17">
    <name type="scientific">Ruthenibacterium lactatiformans</name>
    <dbReference type="NCBI Taxonomy" id="1550024"/>
    <lineage>
        <taxon>Bacteria</taxon>
        <taxon>Bacillati</taxon>
        <taxon>Bacillota</taxon>
        <taxon>Clostridia</taxon>
        <taxon>Eubacteriales</taxon>
        <taxon>Oscillospiraceae</taxon>
        <taxon>Ruthenibacterium</taxon>
    </lineage>
</organism>
<dbReference type="Pfam" id="PF00486">
    <property type="entry name" value="Trans_reg_C"/>
    <property type="match status" value="1"/>
</dbReference>
<evidence type="ECO:0000259" key="15">
    <source>
        <dbReference type="PROSITE" id="PS51755"/>
    </source>
</evidence>
<evidence type="ECO:0000256" key="6">
    <source>
        <dbReference type="ARBA" id="ARBA00023125"/>
    </source>
</evidence>
<feature type="modified residue" description="4-aspartylphosphate" evidence="12">
    <location>
        <position position="52"/>
    </location>
</feature>
<dbReference type="PROSITE" id="PS50110">
    <property type="entry name" value="RESPONSE_REGULATORY"/>
    <property type="match status" value="1"/>
</dbReference>
<dbReference type="EMBL" id="JXXK01000020">
    <property type="protein sequence ID" value="KJF39282.1"/>
    <property type="molecule type" value="Genomic_DNA"/>
</dbReference>